<proteinExistence type="predicted"/>
<evidence type="ECO:0000313" key="7">
    <source>
        <dbReference type="Proteomes" id="UP000244309"/>
    </source>
</evidence>
<dbReference type="AlphaFoldDB" id="A0A2V1ANH8"/>
<accession>A0A2V1ANH8</accession>
<sequence>MDPQRIIRLQKLYQNSNQKLWLRGPRSKAMVYPFYALFTVSTAVPLYYTGRALFGIKAEMNVNGYTIWLTRMFQEALDIAKSASLIIMTVNFRISVFRKLREYLLSAAWCFRHDERCPSKIVISSCHSLALA</sequence>
<gene>
    <name evidence="6" type="ORF">CXQ85_003184</name>
</gene>
<organism evidence="6 7">
    <name type="scientific">Candidozyma haemuli</name>
    <dbReference type="NCBI Taxonomy" id="45357"/>
    <lineage>
        <taxon>Eukaryota</taxon>
        <taxon>Fungi</taxon>
        <taxon>Dikarya</taxon>
        <taxon>Ascomycota</taxon>
        <taxon>Saccharomycotina</taxon>
        <taxon>Pichiomycetes</taxon>
        <taxon>Metschnikowiaceae</taxon>
        <taxon>Candidozyma</taxon>
    </lineage>
</organism>
<reference evidence="6 7" key="1">
    <citation type="submission" date="2017-12" db="EMBL/GenBank/DDBJ databases">
        <title>Genome Sequence of a Multidrug-Resistant Candida haemulonii Isolate from a Patient with Chronic Leg Ulcers in Israel.</title>
        <authorList>
            <person name="Chow N.A."/>
            <person name="Gade L."/>
            <person name="Batra D."/>
            <person name="Rowe L.A."/>
            <person name="Ben-Ami R."/>
            <person name="Loparev V.N."/>
            <person name="Litvintseva A.P."/>
        </authorList>
    </citation>
    <scope>NUCLEOTIDE SEQUENCE [LARGE SCALE GENOMIC DNA]</scope>
    <source>
        <strain evidence="6 7">B11899</strain>
    </source>
</reference>
<keyword evidence="3" id="KW-0496">Mitochondrion</keyword>
<keyword evidence="7" id="KW-1185">Reference proteome</keyword>
<dbReference type="Pfam" id="PF02238">
    <property type="entry name" value="COX7a"/>
    <property type="match status" value="1"/>
</dbReference>
<dbReference type="STRING" id="45357.A0A2V1ANH8"/>
<evidence type="ECO:0000256" key="3">
    <source>
        <dbReference type="ARBA" id="ARBA00023128"/>
    </source>
</evidence>
<protein>
    <submittedName>
        <fullName evidence="6">Uncharacterized protein</fullName>
    </submittedName>
</protein>
<evidence type="ECO:0000256" key="4">
    <source>
        <dbReference type="ARBA" id="ARBA00023136"/>
    </source>
</evidence>
<dbReference type="InterPro" id="IPR039297">
    <property type="entry name" value="COX7a"/>
</dbReference>
<comment type="caution">
    <text evidence="6">The sequence shown here is derived from an EMBL/GenBank/DDBJ whole genome shotgun (WGS) entry which is preliminary data.</text>
</comment>
<dbReference type="RefSeq" id="XP_025340285.1">
    <property type="nucleotide sequence ID" value="XM_025486837.1"/>
</dbReference>
<dbReference type="GO" id="GO:0005743">
    <property type="term" value="C:mitochondrial inner membrane"/>
    <property type="evidence" value="ECO:0007669"/>
    <property type="project" value="UniProtKB-SubCell"/>
</dbReference>
<keyword evidence="2" id="KW-0999">Mitochondrion inner membrane</keyword>
<comment type="subcellular location">
    <subcellularLocation>
        <location evidence="1">Mitochondrion inner membrane</location>
    </subcellularLocation>
</comment>
<evidence type="ECO:0000256" key="1">
    <source>
        <dbReference type="ARBA" id="ARBA00004273"/>
    </source>
</evidence>
<dbReference type="VEuPathDB" id="FungiDB:CXQ85_003184"/>
<name>A0A2V1ANH8_9ASCO</name>
<dbReference type="EMBL" id="PKFO01000002">
    <property type="protein sequence ID" value="PVH19345.1"/>
    <property type="molecule type" value="Genomic_DNA"/>
</dbReference>
<dbReference type="GeneID" id="37008515"/>
<feature type="transmembrane region" description="Helical" evidence="5">
    <location>
        <begin position="29"/>
        <end position="48"/>
    </location>
</feature>
<keyword evidence="4 5" id="KW-0472">Membrane</keyword>
<keyword evidence="5" id="KW-0812">Transmembrane</keyword>
<evidence type="ECO:0000256" key="2">
    <source>
        <dbReference type="ARBA" id="ARBA00022792"/>
    </source>
</evidence>
<evidence type="ECO:0000256" key="5">
    <source>
        <dbReference type="SAM" id="Phobius"/>
    </source>
</evidence>
<keyword evidence="5" id="KW-1133">Transmembrane helix</keyword>
<dbReference type="OrthoDB" id="5511599at2759"/>
<evidence type="ECO:0000313" key="6">
    <source>
        <dbReference type="EMBL" id="PVH19345.1"/>
    </source>
</evidence>
<dbReference type="Proteomes" id="UP000244309">
    <property type="component" value="Unassembled WGS sequence"/>
</dbReference>